<dbReference type="SUPFAM" id="SSF103473">
    <property type="entry name" value="MFS general substrate transporter"/>
    <property type="match status" value="1"/>
</dbReference>
<feature type="transmembrane region" description="Helical" evidence="5">
    <location>
        <begin position="25"/>
        <end position="48"/>
    </location>
</feature>
<feature type="transmembrane region" description="Helical" evidence="5">
    <location>
        <begin position="185"/>
        <end position="202"/>
    </location>
</feature>
<keyword evidence="2 5" id="KW-0812">Transmembrane</keyword>
<dbReference type="CDD" id="cd17317">
    <property type="entry name" value="MFS_SLC22"/>
    <property type="match status" value="1"/>
</dbReference>
<comment type="caution">
    <text evidence="7">The sequence shown here is derived from an EMBL/GenBank/DDBJ whole genome shotgun (WGS) entry which is preliminary data.</text>
</comment>
<feature type="transmembrane region" description="Helical" evidence="5">
    <location>
        <begin position="418"/>
        <end position="439"/>
    </location>
</feature>
<evidence type="ECO:0000256" key="5">
    <source>
        <dbReference type="SAM" id="Phobius"/>
    </source>
</evidence>
<feature type="transmembrane region" description="Helical" evidence="5">
    <location>
        <begin position="241"/>
        <end position="261"/>
    </location>
</feature>
<dbReference type="InterPro" id="IPR036259">
    <property type="entry name" value="MFS_trans_sf"/>
</dbReference>
<proteinExistence type="predicted"/>
<gene>
    <name evidence="7" type="ORF">PYX00_003783</name>
</gene>
<dbReference type="GO" id="GO:0016020">
    <property type="term" value="C:membrane"/>
    <property type="evidence" value="ECO:0007669"/>
    <property type="project" value="UniProtKB-SubCell"/>
</dbReference>
<keyword evidence="3 5" id="KW-1133">Transmembrane helix</keyword>
<evidence type="ECO:0000256" key="3">
    <source>
        <dbReference type="ARBA" id="ARBA00022989"/>
    </source>
</evidence>
<name>A0AAW2I1S0_9NEOP</name>
<dbReference type="Gene3D" id="1.20.1250.20">
    <property type="entry name" value="MFS general substrate transporter like domains"/>
    <property type="match status" value="1"/>
</dbReference>
<feature type="transmembrane region" description="Helical" evidence="5">
    <location>
        <begin position="330"/>
        <end position="347"/>
    </location>
</feature>
<dbReference type="AlphaFoldDB" id="A0AAW2I1S0"/>
<keyword evidence="4 5" id="KW-0472">Membrane</keyword>
<dbReference type="InterPro" id="IPR005828">
    <property type="entry name" value="MFS_sugar_transport-like"/>
</dbReference>
<feature type="transmembrane region" description="Helical" evidence="5">
    <location>
        <begin position="359"/>
        <end position="380"/>
    </location>
</feature>
<feature type="transmembrane region" description="Helical" evidence="5">
    <location>
        <begin position="156"/>
        <end position="173"/>
    </location>
</feature>
<dbReference type="PROSITE" id="PS50850">
    <property type="entry name" value="MFS"/>
    <property type="match status" value="1"/>
</dbReference>
<feature type="transmembrane region" description="Helical" evidence="5">
    <location>
        <begin position="451"/>
        <end position="472"/>
    </location>
</feature>
<evidence type="ECO:0000256" key="1">
    <source>
        <dbReference type="ARBA" id="ARBA00004141"/>
    </source>
</evidence>
<accession>A0AAW2I1S0</accession>
<feature type="transmembrane region" description="Helical" evidence="5">
    <location>
        <begin position="478"/>
        <end position="498"/>
    </location>
</feature>
<dbReference type="GO" id="GO:0022857">
    <property type="term" value="F:transmembrane transporter activity"/>
    <property type="evidence" value="ECO:0007669"/>
    <property type="project" value="InterPro"/>
</dbReference>
<evidence type="ECO:0000256" key="4">
    <source>
        <dbReference type="ARBA" id="ARBA00023136"/>
    </source>
</evidence>
<evidence type="ECO:0000313" key="7">
    <source>
        <dbReference type="EMBL" id="KAL0276152.1"/>
    </source>
</evidence>
<dbReference type="PANTHER" id="PTHR24064">
    <property type="entry name" value="SOLUTE CARRIER FAMILY 22 MEMBER"/>
    <property type="match status" value="1"/>
</dbReference>
<evidence type="ECO:0000259" key="6">
    <source>
        <dbReference type="PROSITE" id="PS50850"/>
    </source>
</evidence>
<evidence type="ECO:0000256" key="2">
    <source>
        <dbReference type="ARBA" id="ARBA00022692"/>
    </source>
</evidence>
<feature type="domain" description="Major facilitator superfamily (MFS) profile" evidence="6">
    <location>
        <begin position="85"/>
        <end position="503"/>
    </location>
</feature>
<sequence>MDVDMDLEDLMGYLGEFGKYQRTQFLLHILAALTAGVHMLSLVTVAAVPEHRCLIPGEDPENPFDWNSTKVRESIPFNKDDKPESCLLYGENNVTYKCDQWIYDYTYYKSSRAIDWDFVCDRRWMGVLAQTVYMFGVFTGAVFLGSLADRIGRKKVFYISAVLQLIFGTSVAFVNEYYTFLVLRYLYGIFGSAGSYITGFVLSMELVGPTKRTVCGITFQASFAGGLLLVGLWGWLIPDRVILQAVYGLHSLLLIGHWWLIDESPRWLWAHGRSDEAVAIVHKALKKNGNESILDRERFLNRSRVRKVSYKEESGGILALLKSPNLRKRTLNVCLNWFANSLAYYGLSLNTDTLPGNPYLMLIVTGLVEYPSYVALCLFMDKAGRRSMISSFMIVGGLLCIIAGFIPQETSAGSNAVITVVMIGKFFIAGSFAIIYNYTAELFPTVVRNTALGVGSMCARLSGALTPPLALLDSLDKRLPVVVFATVAITSGFLSLFLPETLNQPMPQSLEDGERFGEGDTAFASCLGKNKKKKYEVPLSNVD</sequence>
<comment type="subcellular location">
    <subcellularLocation>
        <location evidence="1">Membrane</location>
        <topology evidence="1">Multi-pass membrane protein</topology>
    </subcellularLocation>
</comment>
<dbReference type="InterPro" id="IPR020846">
    <property type="entry name" value="MFS_dom"/>
</dbReference>
<dbReference type="EMBL" id="JARGDH010000002">
    <property type="protein sequence ID" value="KAL0276152.1"/>
    <property type="molecule type" value="Genomic_DNA"/>
</dbReference>
<reference evidence="7" key="1">
    <citation type="journal article" date="2024" name="Gigascience">
        <title>Chromosome-level genome of the poultry shaft louse Menopon gallinae provides insight into the host-switching and adaptive evolution of parasitic lice.</title>
        <authorList>
            <person name="Xu Y."/>
            <person name="Ma L."/>
            <person name="Liu S."/>
            <person name="Liang Y."/>
            <person name="Liu Q."/>
            <person name="He Z."/>
            <person name="Tian L."/>
            <person name="Duan Y."/>
            <person name="Cai W."/>
            <person name="Li H."/>
            <person name="Song F."/>
        </authorList>
    </citation>
    <scope>NUCLEOTIDE SEQUENCE</scope>
    <source>
        <strain evidence="7">Cailab_2023a</strain>
    </source>
</reference>
<feature type="transmembrane region" description="Helical" evidence="5">
    <location>
        <begin position="214"/>
        <end position="235"/>
    </location>
</feature>
<protein>
    <recommendedName>
        <fullName evidence="6">Major facilitator superfamily (MFS) profile domain-containing protein</fullName>
    </recommendedName>
</protein>
<feature type="transmembrane region" description="Helical" evidence="5">
    <location>
        <begin position="387"/>
        <end position="406"/>
    </location>
</feature>
<organism evidence="7">
    <name type="scientific">Menopon gallinae</name>
    <name type="common">poultry shaft louse</name>
    <dbReference type="NCBI Taxonomy" id="328185"/>
    <lineage>
        <taxon>Eukaryota</taxon>
        <taxon>Metazoa</taxon>
        <taxon>Ecdysozoa</taxon>
        <taxon>Arthropoda</taxon>
        <taxon>Hexapoda</taxon>
        <taxon>Insecta</taxon>
        <taxon>Pterygota</taxon>
        <taxon>Neoptera</taxon>
        <taxon>Paraneoptera</taxon>
        <taxon>Psocodea</taxon>
        <taxon>Troctomorpha</taxon>
        <taxon>Phthiraptera</taxon>
        <taxon>Amblycera</taxon>
        <taxon>Menoponidae</taxon>
        <taxon>Menopon</taxon>
    </lineage>
</organism>
<dbReference type="Pfam" id="PF00083">
    <property type="entry name" value="Sugar_tr"/>
    <property type="match status" value="1"/>
</dbReference>
<feature type="transmembrane region" description="Helical" evidence="5">
    <location>
        <begin position="124"/>
        <end position="144"/>
    </location>
</feature>